<accession>A0A433Y7H3</accession>
<feature type="DNA-binding region" description="H-T-H motif" evidence="2">
    <location>
        <begin position="26"/>
        <end position="45"/>
    </location>
</feature>
<dbReference type="Pfam" id="PF00440">
    <property type="entry name" value="TetR_N"/>
    <property type="match status" value="1"/>
</dbReference>
<reference evidence="4 5" key="1">
    <citation type="submission" date="2018-12" db="EMBL/GenBank/DDBJ databases">
        <authorList>
            <person name="Sun L."/>
            <person name="Chen Z."/>
        </authorList>
    </citation>
    <scope>NUCLEOTIDE SEQUENCE [LARGE SCALE GENOMIC DNA]</scope>
    <source>
        <strain evidence="4 5">DSM 15890</strain>
    </source>
</reference>
<dbReference type="SUPFAM" id="SSF48498">
    <property type="entry name" value="Tetracyclin repressor-like, C-terminal domain"/>
    <property type="match status" value="1"/>
</dbReference>
<protein>
    <submittedName>
        <fullName evidence="4">TetR/AcrR family transcriptional regulator</fullName>
    </submittedName>
</protein>
<evidence type="ECO:0000259" key="3">
    <source>
        <dbReference type="PROSITE" id="PS50977"/>
    </source>
</evidence>
<dbReference type="InterPro" id="IPR036271">
    <property type="entry name" value="Tet_transcr_reg_TetR-rel_C_sf"/>
</dbReference>
<evidence type="ECO:0000256" key="1">
    <source>
        <dbReference type="ARBA" id="ARBA00023125"/>
    </source>
</evidence>
<comment type="caution">
    <text evidence="4">The sequence shown here is derived from an EMBL/GenBank/DDBJ whole genome shotgun (WGS) entry which is preliminary data.</text>
</comment>
<dbReference type="RefSeq" id="WP_127192933.1">
    <property type="nucleotide sequence ID" value="NZ_RZNY01000012.1"/>
</dbReference>
<organism evidence="4 5">
    <name type="scientific">Paenibacillus anaericanus</name>
    <dbReference type="NCBI Taxonomy" id="170367"/>
    <lineage>
        <taxon>Bacteria</taxon>
        <taxon>Bacillati</taxon>
        <taxon>Bacillota</taxon>
        <taxon>Bacilli</taxon>
        <taxon>Bacillales</taxon>
        <taxon>Paenibacillaceae</taxon>
        <taxon>Paenibacillus</taxon>
    </lineage>
</organism>
<dbReference type="Proteomes" id="UP000279446">
    <property type="component" value="Unassembled WGS sequence"/>
</dbReference>
<feature type="domain" description="HTH tetR-type" evidence="3">
    <location>
        <begin position="3"/>
        <end position="63"/>
    </location>
</feature>
<evidence type="ECO:0000313" key="5">
    <source>
        <dbReference type="Proteomes" id="UP000279446"/>
    </source>
</evidence>
<proteinExistence type="predicted"/>
<dbReference type="PROSITE" id="PS50977">
    <property type="entry name" value="HTH_TETR_2"/>
    <property type="match status" value="1"/>
</dbReference>
<dbReference type="OrthoDB" id="6430772at2"/>
<dbReference type="SUPFAM" id="SSF46689">
    <property type="entry name" value="Homeodomain-like"/>
    <property type="match status" value="1"/>
</dbReference>
<evidence type="ECO:0000256" key="2">
    <source>
        <dbReference type="PROSITE-ProRule" id="PRU00335"/>
    </source>
</evidence>
<dbReference type="InterPro" id="IPR050624">
    <property type="entry name" value="HTH-type_Tx_Regulator"/>
</dbReference>
<dbReference type="PANTHER" id="PTHR43479">
    <property type="entry name" value="ACREF/ENVCD OPERON REPRESSOR-RELATED"/>
    <property type="match status" value="1"/>
</dbReference>
<dbReference type="PANTHER" id="PTHR43479:SF11">
    <property type="entry name" value="ACREF_ENVCD OPERON REPRESSOR-RELATED"/>
    <property type="match status" value="1"/>
</dbReference>
<gene>
    <name evidence="4" type="ORF">EJP82_15310</name>
</gene>
<dbReference type="AlphaFoldDB" id="A0A433Y7H3"/>
<dbReference type="Gene3D" id="1.10.357.10">
    <property type="entry name" value="Tetracycline Repressor, domain 2"/>
    <property type="match status" value="1"/>
</dbReference>
<dbReference type="InterPro" id="IPR001647">
    <property type="entry name" value="HTH_TetR"/>
</dbReference>
<evidence type="ECO:0000313" key="4">
    <source>
        <dbReference type="EMBL" id="RUT45328.1"/>
    </source>
</evidence>
<sequence>MNSDGKEKILQAAQRVIIAHGITGATMRGIAQEAGLSTGAIYHHYKNKEEVLYDVMDNSLSESTRIAEKSKNSQENHEAVIAEIRDNILKRFEKPSDNRLQFYLAQEAIIGNEELRLKFKEKYEEWITRTEDLIKFLYQKEENRYSRAFASLLIGAIDGVALQMVLGSNVSSPEDISEVYHYLLKDGIPKFLDYLNSQDLKPLT</sequence>
<dbReference type="GO" id="GO:0003677">
    <property type="term" value="F:DNA binding"/>
    <property type="evidence" value="ECO:0007669"/>
    <property type="project" value="UniProtKB-UniRule"/>
</dbReference>
<keyword evidence="5" id="KW-1185">Reference proteome</keyword>
<dbReference type="InterPro" id="IPR009057">
    <property type="entry name" value="Homeodomain-like_sf"/>
</dbReference>
<keyword evidence="1 2" id="KW-0238">DNA-binding</keyword>
<dbReference type="PRINTS" id="PR00455">
    <property type="entry name" value="HTHTETR"/>
</dbReference>
<name>A0A433Y7H3_9BACL</name>
<dbReference type="EMBL" id="RZNY01000012">
    <property type="protein sequence ID" value="RUT45328.1"/>
    <property type="molecule type" value="Genomic_DNA"/>
</dbReference>